<dbReference type="PANTHER" id="PTHR40621:SF11">
    <property type="entry name" value="TRANSCRIPTION FACTOR KAPC-RELATED"/>
    <property type="match status" value="1"/>
</dbReference>
<dbReference type="AlphaFoldDB" id="A0AAV9JQ37"/>
<dbReference type="InterPro" id="IPR046347">
    <property type="entry name" value="bZIP_sf"/>
</dbReference>
<keyword evidence="6" id="KW-0804">Transcription</keyword>
<evidence type="ECO:0000259" key="10">
    <source>
        <dbReference type="PROSITE" id="PS00036"/>
    </source>
</evidence>
<name>A0AAV9JQ37_9PEZI</name>
<evidence type="ECO:0000313" key="12">
    <source>
        <dbReference type="Proteomes" id="UP001324427"/>
    </source>
</evidence>
<dbReference type="SUPFAM" id="SSF57959">
    <property type="entry name" value="Leucine zipper domain"/>
    <property type="match status" value="1"/>
</dbReference>
<evidence type="ECO:0000256" key="6">
    <source>
        <dbReference type="ARBA" id="ARBA00023163"/>
    </source>
</evidence>
<comment type="function">
    <text evidence="1">Putative transcription factor.</text>
</comment>
<sequence length="271" mass="29381">MQHAPAQNLEMMFSHQDLREQLLAAGTNQSPYPPPPTAGAQGPEHPYQASDSASPHDHLDPNVAQQQQAPYAQMSGGDSAGDDGLSPSGSKGKRELSTSKRAAQNRAAQRAFRQRKEGYIKKLEEQVKDFQNMEQNYRSLQNENYQLREYILNLQSRLLETQSDIPPAPSHVNLNSSSAPPAASSSGAPGPANTADQNLRRDMVQHAHPPEQRPHEHDAISQLQAAAAQADAVQPLHQSPYGLGGGADPYPNKRQRLDEEGAPGGDVRAGQ</sequence>
<dbReference type="Gene3D" id="1.20.5.170">
    <property type="match status" value="1"/>
</dbReference>
<evidence type="ECO:0000256" key="1">
    <source>
        <dbReference type="ARBA" id="ARBA00004049"/>
    </source>
</evidence>
<keyword evidence="7" id="KW-0539">Nucleus</keyword>
<evidence type="ECO:0000256" key="9">
    <source>
        <dbReference type="SAM" id="MobiDB-lite"/>
    </source>
</evidence>
<accession>A0AAV9JQ37</accession>
<feature type="region of interest" description="Disordered" evidence="9">
    <location>
        <begin position="1"/>
        <end position="114"/>
    </location>
</feature>
<dbReference type="GO" id="GO:0090575">
    <property type="term" value="C:RNA polymerase II transcription regulator complex"/>
    <property type="evidence" value="ECO:0007669"/>
    <property type="project" value="TreeGrafter"/>
</dbReference>
<feature type="compositionally biased region" description="Basic and acidic residues" evidence="9">
    <location>
        <begin position="198"/>
        <end position="219"/>
    </location>
</feature>
<evidence type="ECO:0000256" key="3">
    <source>
        <dbReference type="ARBA" id="ARBA00007163"/>
    </source>
</evidence>
<comment type="similarity">
    <text evidence="3">Belongs to the bZIP family.</text>
</comment>
<dbReference type="GO" id="GO:0001228">
    <property type="term" value="F:DNA-binding transcription activator activity, RNA polymerase II-specific"/>
    <property type="evidence" value="ECO:0007669"/>
    <property type="project" value="TreeGrafter"/>
</dbReference>
<feature type="region of interest" description="Disordered" evidence="9">
    <location>
        <begin position="163"/>
        <end position="271"/>
    </location>
</feature>
<feature type="compositionally biased region" description="Low complexity" evidence="9">
    <location>
        <begin position="101"/>
        <end position="111"/>
    </location>
</feature>
<evidence type="ECO:0000256" key="2">
    <source>
        <dbReference type="ARBA" id="ARBA00004123"/>
    </source>
</evidence>
<protein>
    <recommendedName>
        <fullName evidence="8">Putative transcription factor kapC</fullName>
    </recommendedName>
</protein>
<dbReference type="GO" id="GO:0000976">
    <property type="term" value="F:transcription cis-regulatory region binding"/>
    <property type="evidence" value="ECO:0007669"/>
    <property type="project" value="InterPro"/>
</dbReference>
<dbReference type="EMBL" id="JAVFHQ010000010">
    <property type="protein sequence ID" value="KAK4547721.1"/>
    <property type="molecule type" value="Genomic_DNA"/>
</dbReference>
<proteinExistence type="inferred from homology"/>
<feature type="compositionally biased region" description="Low complexity" evidence="9">
    <location>
        <begin position="176"/>
        <end position="192"/>
    </location>
</feature>
<evidence type="ECO:0000256" key="4">
    <source>
        <dbReference type="ARBA" id="ARBA00023015"/>
    </source>
</evidence>
<keyword evidence="5" id="KW-0238">DNA-binding</keyword>
<dbReference type="InterPro" id="IPR004827">
    <property type="entry name" value="bZIP"/>
</dbReference>
<dbReference type="Proteomes" id="UP001324427">
    <property type="component" value="Unassembled WGS sequence"/>
</dbReference>
<dbReference type="Pfam" id="PF00170">
    <property type="entry name" value="bZIP_1"/>
    <property type="match status" value="1"/>
</dbReference>
<comment type="caution">
    <text evidence="11">The sequence shown here is derived from an EMBL/GenBank/DDBJ whole genome shotgun (WGS) entry which is preliminary data.</text>
</comment>
<dbReference type="InterPro" id="IPR050936">
    <property type="entry name" value="AP-1-like"/>
</dbReference>
<keyword evidence="4" id="KW-0805">Transcription regulation</keyword>
<gene>
    <name evidence="11" type="ORF">LTR36_000679</name>
</gene>
<feature type="compositionally biased region" description="Low complexity" evidence="9">
    <location>
        <begin position="220"/>
        <end position="234"/>
    </location>
</feature>
<keyword evidence="12" id="KW-1185">Reference proteome</keyword>
<dbReference type="SMART" id="SM00338">
    <property type="entry name" value="BRLZ"/>
    <property type="match status" value="1"/>
</dbReference>
<evidence type="ECO:0000256" key="7">
    <source>
        <dbReference type="ARBA" id="ARBA00023242"/>
    </source>
</evidence>
<organism evidence="11 12">
    <name type="scientific">Oleoguttula mirabilis</name>
    <dbReference type="NCBI Taxonomy" id="1507867"/>
    <lineage>
        <taxon>Eukaryota</taxon>
        <taxon>Fungi</taxon>
        <taxon>Dikarya</taxon>
        <taxon>Ascomycota</taxon>
        <taxon>Pezizomycotina</taxon>
        <taxon>Dothideomycetes</taxon>
        <taxon>Dothideomycetidae</taxon>
        <taxon>Mycosphaerellales</taxon>
        <taxon>Teratosphaeriaceae</taxon>
        <taxon>Oleoguttula</taxon>
    </lineage>
</organism>
<dbReference type="PROSITE" id="PS00036">
    <property type="entry name" value="BZIP_BASIC"/>
    <property type="match status" value="1"/>
</dbReference>
<dbReference type="PANTHER" id="PTHR40621">
    <property type="entry name" value="TRANSCRIPTION FACTOR KAPC-RELATED"/>
    <property type="match status" value="1"/>
</dbReference>
<evidence type="ECO:0000256" key="5">
    <source>
        <dbReference type="ARBA" id="ARBA00023125"/>
    </source>
</evidence>
<evidence type="ECO:0000256" key="8">
    <source>
        <dbReference type="ARBA" id="ARBA00044067"/>
    </source>
</evidence>
<evidence type="ECO:0000313" key="11">
    <source>
        <dbReference type="EMBL" id="KAK4547721.1"/>
    </source>
</evidence>
<reference evidence="11 12" key="1">
    <citation type="submission" date="2021-11" db="EMBL/GenBank/DDBJ databases">
        <title>Black yeast isolated from Biological Soil Crust.</title>
        <authorList>
            <person name="Kurbessoian T."/>
        </authorList>
    </citation>
    <scope>NUCLEOTIDE SEQUENCE [LARGE SCALE GENOMIC DNA]</scope>
    <source>
        <strain evidence="11 12">CCFEE 5522</strain>
    </source>
</reference>
<comment type="subcellular location">
    <subcellularLocation>
        <location evidence="2">Nucleus</location>
    </subcellularLocation>
</comment>
<feature type="domain" description="BZIP" evidence="10">
    <location>
        <begin position="100"/>
        <end position="115"/>
    </location>
</feature>